<name>A0A097APV7_THEKI</name>
<dbReference type="Proteomes" id="UP000029669">
    <property type="component" value="Chromosome"/>
</dbReference>
<accession>A0A097APV7</accession>
<evidence type="ECO:0000259" key="1">
    <source>
        <dbReference type="Pfam" id="PF00534"/>
    </source>
</evidence>
<dbReference type="PANTHER" id="PTHR45947">
    <property type="entry name" value="SULFOQUINOVOSYL TRANSFERASE SQD2"/>
    <property type="match status" value="1"/>
</dbReference>
<dbReference type="HOGENOM" id="CLU_009583_0_1_9"/>
<evidence type="ECO:0000313" key="4">
    <source>
        <dbReference type="Proteomes" id="UP000029669"/>
    </source>
</evidence>
<protein>
    <submittedName>
        <fullName evidence="3">Glycosyltransferase</fullName>
    </submittedName>
</protein>
<feature type="domain" description="Glycosyl transferase family 1" evidence="1">
    <location>
        <begin position="163"/>
        <end position="324"/>
    </location>
</feature>
<sequence>MRKRILHILFSNKYSGAENIAINIIKGLNSKYDFAYACPYGPIVEVLKKEGINYIQLEGMPLLKIRHIVQKWKPDIIHAHDFRASILSAFSLLSVPVISHLHNNPLWIKSLNLYSIIFYIASYKFTKILTVSNAFGDEYIFSRHIKNKIVVVHNAVDIEKVKSMAKKIENTEQYDLVFIGRLTEQKDPIRFIDIVAELHDKYPNITAAIIGDGEYRADCERHVYERGAEKYIKMYGFVQNPFAIIKNARIVVMPSKWEGFGLSAVEAMALGKPVLASPVGGLKEIIDNSCGRLCRTNEEFVDACIEFLVNSDYYAKASTGAYKRALKFGDIEGYCGKISNVYEEIK</sequence>
<dbReference type="eggNOG" id="COG0438">
    <property type="taxonomic scope" value="Bacteria"/>
</dbReference>
<evidence type="ECO:0000259" key="2">
    <source>
        <dbReference type="Pfam" id="PF13439"/>
    </source>
</evidence>
<dbReference type="InterPro" id="IPR028098">
    <property type="entry name" value="Glyco_trans_4-like_N"/>
</dbReference>
<dbReference type="AlphaFoldDB" id="A0A097APV7"/>
<keyword evidence="4" id="KW-1185">Reference proteome</keyword>
<keyword evidence="3" id="KW-0808">Transferase</keyword>
<dbReference type="CDD" id="cd03811">
    <property type="entry name" value="GT4_GT28_WabH-like"/>
    <property type="match status" value="1"/>
</dbReference>
<reference evidence="4" key="1">
    <citation type="journal article" date="2015" name="Genome Announc.">
        <title>Whole-Genome Sequences of 80 Environmental and Clinical Isolates of Burkholderia pseudomallei.</title>
        <authorList>
            <person name="Johnson S.L."/>
            <person name="Baker A.L."/>
            <person name="Chain P.S."/>
            <person name="Currie B.J."/>
            <person name="Daligault H.E."/>
            <person name="Davenport K.W."/>
            <person name="Davis C.B."/>
            <person name="Inglis T.J."/>
            <person name="Kaestli M."/>
            <person name="Koren S."/>
            <person name="Mayo M."/>
            <person name="Merritt A.J."/>
            <person name="Price E.P."/>
            <person name="Sarovich D.S."/>
            <person name="Warner J."/>
            <person name="Rosovitz M.J."/>
        </authorList>
    </citation>
    <scope>NUCLEOTIDE SEQUENCE [LARGE SCALE GENOMIC DNA]</scope>
    <source>
        <strain evidence="4">DSM 2030</strain>
    </source>
</reference>
<dbReference type="Pfam" id="PF00534">
    <property type="entry name" value="Glycos_transf_1"/>
    <property type="match status" value="1"/>
</dbReference>
<evidence type="ECO:0000313" key="3">
    <source>
        <dbReference type="EMBL" id="AIS51851.1"/>
    </source>
</evidence>
<organism evidence="3 4">
    <name type="scientific">Thermoanaerobacter kivui</name>
    <name type="common">Acetogenium kivui</name>
    <dbReference type="NCBI Taxonomy" id="2325"/>
    <lineage>
        <taxon>Bacteria</taxon>
        <taxon>Bacillati</taxon>
        <taxon>Bacillota</taxon>
        <taxon>Clostridia</taxon>
        <taxon>Thermoanaerobacterales</taxon>
        <taxon>Thermoanaerobacteraceae</taxon>
        <taxon>Thermoanaerobacter</taxon>
    </lineage>
</organism>
<dbReference type="InterPro" id="IPR050194">
    <property type="entry name" value="Glycosyltransferase_grp1"/>
</dbReference>
<dbReference type="RefSeq" id="WP_049684729.1">
    <property type="nucleotide sequence ID" value="NZ_CP009170.1"/>
</dbReference>
<proteinExistence type="predicted"/>
<dbReference type="OrthoDB" id="3199616at2"/>
<dbReference type="Pfam" id="PF13439">
    <property type="entry name" value="Glyco_transf_4"/>
    <property type="match status" value="1"/>
</dbReference>
<dbReference type="STRING" id="2325.TKV_c06670"/>
<dbReference type="KEGG" id="tki:TKV_c06670"/>
<dbReference type="InterPro" id="IPR001296">
    <property type="entry name" value="Glyco_trans_1"/>
</dbReference>
<dbReference type="GO" id="GO:0016757">
    <property type="term" value="F:glycosyltransferase activity"/>
    <property type="evidence" value="ECO:0007669"/>
    <property type="project" value="InterPro"/>
</dbReference>
<gene>
    <name evidence="3" type="ORF">TKV_c06670</name>
</gene>
<dbReference type="EMBL" id="CP009170">
    <property type="protein sequence ID" value="AIS51851.1"/>
    <property type="molecule type" value="Genomic_DNA"/>
</dbReference>
<dbReference type="Gene3D" id="3.40.50.2000">
    <property type="entry name" value="Glycogen Phosphorylase B"/>
    <property type="match status" value="2"/>
</dbReference>
<feature type="domain" description="Glycosyltransferase subfamily 4-like N-terminal" evidence="2">
    <location>
        <begin position="60"/>
        <end position="159"/>
    </location>
</feature>
<dbReference type="SUPFAM" id="SSF53756">
    <property type="entry name" value="UDP-Glycosyltransferase/glycogen phosphorylase"/>
    <property type="match status" value="1"/>
</dbReference>
<dbReference type="PANTHER" id="PTHR45947:SF3">
    <property type="entry name" value="SULFOQUINOVOSYL TRANSFERASE SQD2"/>
    <property type="match status" value="1"/>
</dbReference>